<dbReference type="EMBL" id="AE016958">
    <property type="protein sequence ID" value="AAS05080.1"/>
    <property type="molecule type" value="Genomic_DNA"/>
</dbReference>
<evidence type="ECO:0000313" key="3">
    <source>
        <dbReference type="Proteomes" id="UP000000580"/>
    </source>
</evidence>
<organism evidence="2 3">
    <name type="scientific">Mycolicibacterium paratuberculosis (strain ATCC BAA-968 / K-10)</name>
    <name type="common">Mycobacterium paratuberculosis</name>
    <dbReference type="NCBI Taxonomy" id="262316"/>
    <lineage>
        <taxon>Bacteria</taxon>
        <taxon>Bacillati</taxon>
        <taxon>Actinomycetota</taxon>
        <taxon>Actinomycetes</taxon>
        <taxon>Mycobacteriales</taxon>
        <taxon>Mycobacteriaceae</taxon>
        <taxon>Mycobacterium</taxon>
        <taxon>Mycobacterium avium complex (MAC)</taxon>
    </lineage>
</organism>
<dbReference type="STRING" id="262316.MAP_2763c"/>
<reference evidence="2 3" key="1">
    <citation type="journal article" date="2005" name="Proc. Natl. Acad. Sci. U.S.A.">
        <title>The complete genome sequence of Mycobacterium avium subspecies paratuberculosis.</title>
        <authorList>
            <person name="Li L."/>
            <person name="Bannantine J.P."/>
            <person name="Zhang Q."/>
            <person name="Amonsin A."/>
            <person name="May B.J."/>
            <person name="Alt D."/>
            <person name="Banerji N."/>
            <person name="Kanjilal S."/>
            <person name="Kapur V."/>
        </authorList>
    </citation>
    <scope>NUCLEOTIDE SEQUENCE [LARGE SCALE GENOMIC DNA]</scope>
    <source>
        <strain evidence="3">ATCC BAA-968 / K-10</strain>
    </source>
</reference>
<name>Q73W97_MYCPA</name>
<evidence type="ECO:0000313" key="2">
    <source>
        <dbReference type="EMBL" id="AAS05080.1"/>
    </source>
</evidence>
<keyword evidence="3" id="KW-1185">Reference proteome</keyword>
<evidence type="ECO:0000256" key="1">
    <source>
        <dbReference type="SAM" id="MobiDB-lite"/>
    </source>
</evidence>
<dbReference type="AlphaFoldDB" id="Q73W97"/>
<dbReference type="HOGENOM" id="CLU_179264_0_0_11"/>
<feature type="region of interest" description="Disordered" evidence="1">
    <location>
        <begin position="1"/>
        <end position="20"/>
    </location>
</feature>
<accession>Q73W97</accession>
<proteinExistence type="predicted"/>
<protein>
    <submittedName>
        <fullName evidence="2">Uncharacterized protein</fullName>
    </submittedName>
</protein>
<dbReference type="KEGG" id="mpa:MAP_2763c"/>
<dbReference type="Proteomes" id="UP000000580">
    <property type="component" value="Chromosome"/>
</dbReference>
<sequence length="102" mass="10762">MVRRNAGTTSHVVTPRNSVSKAAKSGDALTALTALRDVLAAAIDECGSKRDLAALLRQFTAVLAQIEAARVRPPQRRIADEIAARRTARQAAAAADAKSADR</sequence>
<gene>
    <name evidence="2" type="ordered locus">MAP_2763c</name>
</gene>